<dbReference type="GO" id="GO:0070967">
    <property type="term" value="F:coenzyme F420 binding"/>
    <property type="evidence" value="ECO:0007669"/>
    <property type="project" value="TreeGrafter"/>
</dbReference>
<protein>
    <submittedName>
        <fullName evidence="4">Nitroreductase</fullName>
    </submittedName>
</protein>
<dbReference type="PANTHER" id="PTHR39428:SF1">
    <property type="entry name" value="F420H(2)-DEPENDENT QUINONE REDUCTASE RV1261C"/>
    <property type="match status" value="1"/>
</dbReference>
<evidence type="ECO:0000313" key="4">
    <source>
        <dbReference type="EMBL" id="OBJ82993.1"/>
    </source>
</evidence>
<dbReference type="Gene3D" id="2.30.110.10">
    <property type="entry name" value="Electron Transport, Fmn-binding Protein, Chain A"/>
    <property type="match status" value="1"/>
</dbReference>
<evidence type="ECO:0000256" key="3">
    <source>
        <dbReference type="ARBA" id="ARBA00049106"/>
    </source>
</evidence>
<comment type="caution">
    <text evidence="4">The sequence shown here is derived from an EMBL/GenBank/DDBJ whole genome shotgun (WGS) entry which is preliminary data.</text>
</comment>
<comment type="catalytic activity">
    <reaction evidence="3">
        <text>oxidized coenzyme F420-(gamma-L-Glu)(n) + a quinol + H(+) = reduced coenzyme F420-(gamma-L-Glu)(n) + a quinone</text>
        <dbReference type="Rhea" id="RHEA:39663"/>
        <dbReference type="Rhea" id="RHEA-COMP:12939"/>
        <dbReference type="Rhea" id="RHEA-COMP:14378"/>
        <dbReference type="ChEBI" id="CHEBI:15378"/>
        <dbReference type="ChEBI" id="CHEBI:24646"/>
        <dbReference type="ChEBI" id="CHEBI:132124"/>
        <dbReference type="ChEBI" id="CHEBI:133980"/>
        <dbReference type="ChEBI" id="CHEBI:139511"/>
    </reaction>
</comment>
<evidence type="ECO:0000256" key="2">
    <source>
        <dbReference type="ARBA" id="ARBA00023002"/>
    </source>
</evidence>
<name>A0A1A3KF18_MYCAS</name>
<dbReference type="RefSeq" id="WP_065141099.1">
    <property type="nucleotide sequence ID" value="NZ_LZLM01000101.1"/>
</dbReference>
<dbReference type="GO" id="GO:0005886">
    <property type="term" value="C:plasma membrane"/>
    <property type="evidence" value="ECO:0007669"/>
    <property type="project" value="TreeGrafter"/>
</dbReference>
<reference evidence="4 5" key="1">
    <citation type="submission" date="2016-06" db="EMBL/GenBank/DDBJ databases">
        <authorList>
            <person name="Kjaerup R.B."/>
            <person name="Dalgaard T.S."/>
            <person name="Juul-Madsen H.R."/>
        </authorList>
    </citation>
    <scope>NUCLEOTIDE SEQUENCE [LARGE SCALE GENOMIC DNA]</scope>
    <source>
        <strain evidence="4 5">1276495.2</strain>
    </source>
</reference>
<dbReference type="Proteomes" id="UP000093925">
    <property type="component" value="Unassembled WGS sequence"/>
</dbReference>
<proteinExistence type="inferred from homology"/>
<evidence type="ECO:0000313" key="5">
    <source>
        <dbReference type="Proteomes" id="UP000093925"/>
    </source>
</evidence>
<dbReference type="PANTHER" id="PTHR39428">
    <property type="entry name" value="F420H(2)-DEPENDENT QUINONE REDUCTASE RV1261C"/>
    <property type="match status" value="1"/>
</dbReference>
<organism evidence="4 5">
    <name type="scientific">Mycobacterium asiaticum</name>
    <dbReference type="NCBI Taxonomy" id="1790"/>
    <lineage>
        <taxon>Bacteria</taxon>
        <taxon>Bacillati</taxon>
        <taxon>Actinomycetota</taxon>
        <taxon>Actinomycetes</taxon>
        <taxon>Mycobacteriales</taxon>
        <taxon>Mycobacteriaceae</taxon>
        <taxon>Mycobacterium</taxon>
    </lineage>
</organism>
<sequence length="167" mass="18631">MSLPYVDPERRTTALSRLGAAFARSSAGQLFAKHVATRTDPWLSRLSNNRLSWGSLVAPSATLTMSGAKTGETREAQVAYFHQGRDVVLVASNFGSDRNPQWYYNLKANPACELGGERFHATEVPDGPEYNRLFRLAERSYDGYRDYRGKTAAEGRRIPIFRLSPAT</sequence>
<evidence type="ECO:0000256" key="1">
    <source>
        <dbReference type="ARBA" id="ARBA00008710"/>
    </source>
</evidence>
<accession>A0A1A3KF18</accession>
<dbReference type="EMBL" id="LZLM01000101">
    <property type="protein sequence ID" value="OBJ82993.1"/>
    <property type="molecule type" value="Genomic_DNA"/>
</dbReference>
<dbReference type="AlphaFoldDB" id="A0A1A3KF18"/>
<dbReference type="Pfam" id="PF04075">
    <property type="entry name" value="F420H2_quin_red"/>
    <property type="match status" value="1"/>
</dbReference>
<dbReference type="GO" id="GO:0016491">
    <property type="term" value="F:oxidoreductase activity"/>
    <property type="evidence" value="ECO:0007669"/>
    <property type="project" value="UniProtKB-KW"/>
</dbReference>
<dbReference type="NCBIfam" id="TIGR00026">
    <property type="entry name" value="hi_GC_TIGR00026"/>
    <property type="match status" value="1"/>
</dbReference>
<dbReference type="InterPro" id="IPR012349">
    <property type="entry name" value="Split_barrel_FMN-bd"/>
</dbReference>
<comment type="similarity">
    <text evidence="1">Belongs to the F420H(2)-dependent quinone reductase family.</text>
</comment>
<gene>
    <name evidence="4" type="ORF">A5640_19465</name>
</gene>
<dbReference type="InterPro" id="IPR004378">
    <property type="entry name" value="F420H2_quin_Rdtase"/>
</dbReference>
<keyword evidence="2" id="KW-0560">Oxidoreductase</keyword>